<sequence length="163" mass="17774">MEDQSYMDFLNKANEPTTTDATAMATATATGSLKLVDPGEAIPKSLTKAKDVFYVSDADEPFEPVVLKWDETGNKGLPDEVEILELVQAPEGTPVQIQDPSEWDGGNNYQTVLDAVREATEGADVRVYRLEIDHSRVVYLVVSCEGLGKNARLVGLKTLAIED</sequence>
<dbReference type="OrthoDB" id="5366485at2759"/>
<comment type="caution">
    <text evidence="1">The sequence shown here is derived from an EMBL/GenBank/DDBJ whole genome shotgun (WGS) entry which is preliminary data.</text>
</comment>
<evidence type="ECO:0000313" key="2">
    <source>
        <dbReference type="Proteomes" id="UP000033483"/>
    </source>
</evidence>
<dbReference type="Proteomes" id="UP000033483">
    <property type="component" value="Unassembled WGS sequence"/>
</dbReference>
<protein>
    <submittedName>
        <fullName evidence="1">Uncharacterized protein</fullName>
    </submittedName>
</protein>
<dbReference type="Pfam" id="PF23151">
    <property type="entry name" value="NuiA_2"/>
    <property type="match status" value="1"/>
</dbReference>
<name>A0A0F4ZJM7_9PEZI</name>
<proteinExistence type="predicted"/>
<dbReference type="Gene3D" id="3.40.1460.10">
    <property type="entry name" value="Nuclease A inhibitor-like"/>
    <property type="match status" value="1"/>
</dbReference>
<dbReference type="PANTHER" id="PTHR42093:SF1">
    <property type="match status" value="1"/>
</dbReference>
<accession>A0A0F4ZJM7</accession>
<gene>
    <name evidence="1" type="ORF">TD95_005054</name>
</gene>
<dbReference type="InterPro" id="IPR056539">
    <property type="entry name" value="NuiA-like"/>
</dbReference>
<dbReference type="EMBL" id="LAEV01000223">
    <property type="protein sequence ID" value="KKA30819.1"/>
    <property type="molecule type" value="Genomic_DNA"/>
</dbReference>
<reference evidence="1 2" key="1">
    <citation type="submission" date="2015-03" db="EMBL/GenBank/DDBJ databases">
        <authorList>
            <person name="Radwan O."/>
            <person name="Al-Naeli F.A."/>
            <person name="Rendon G.A."/>
            <person name="Fields C."/>
        </authorList>
    </citation>
    <scope>NUCLEOTIDE SEQUENCE [LARGE SCALE GENOMIC DNA]</scope>
    <source>
        <strain evidence="1">CR-DP1</strain>
    </source>
</reference>
<organism evidence="1 2">
    <name type="scientific">Thielaviopsis punctulata</name>
    <dbReference type="NCBI Taxonomy" id="72032"/>
    <lineage>
        <taxon>Eukaryota</taxon>
        <taxon>Fungi</taxon>
        <taxon>Dikarya</taxon>
        <taxon>Ascomycota</taxon>
        <taxon>Pezizomycotina</taxon>
        <taxon>Sordariomycetes</taxon>
        <taxon>Hypocreomycetidae</taxon>
        <taxon>Microascales</taxon>
        <taxon>Ceratocystidaceae</taxon>
        <taxon>Thielaviopsis</taxon>
    </lineage>
</organism>
<dbReference type="PANTHER" id="PTHR42093">
    <property type="match status" value="1"/>
</dbReference>
<keyword evidence="2" id="KW-1185">Reference proteome</keyword>
<evidence type="ECO:0000313" key="1">
    <source>
        <dbReference type="EMBL" id="KKA30819.1"/>
    </source>
</evidence>
<dbReference type="AlphaFoldDB" id="A0A0F4ZJM7"/>